<dbReference type="PANTHER" id="PTHR33375">
    <property type="entry name" value="CHROMOSOME-PARTITIONING PROTEIN PARB-RELATED"/>
    <property type="match status" value="1"/>
</dbReference>
<proteinExistence type="inferred from homology"/>
<dbReference type="SUPFAM" id="SSF110849">
    <property type="entry name" value="ParB/Sulfiredoxin"/>
    <property type="match status" value="1"/>
</dbReference>
<dbReference type="InterPro" id="IPR050336">
    <property type="entry name" value="Chromosome_partition/occlusion"/>
</dbReference>
<sequence>MSETPELLASSYQLEIDPTNIGPNPDNPRRYFNEERLDLLRTSIQEVGILVPLIVYEDPSKPGSFILMDGERRWRCSSDLGLSRVPTNVIPAPDPLDNLLRMFNIHNVREDWPLISVALSLREVMKKSGETGEKRLSEMTGVTRSSVRRARRLLSLPEPEIDLIRNEAHLDRPQQVHREDLYLEIEAADSVLRSALPSFAAKHTRPEVIRAFAAKAEANTLRAVTDFRLLGRLSKALEASTIEPDLVDYALDELIADVNVTPQEVFDNFAAEGYRQQTLIKKIEVLKSDILNIEDYRQISTLLLQELTGLQQVLSKVLGRSL</sequence>
<dbReference type="Pfam" id="PF02195">
    <property type="entry name" value="ParB_N"/>
    <property type="match status" value="1"/>
</dbReference>
<gene>
    <name evidence="3" type="ORF">NB037_18125</name>
</gene>
<evidence type="ECO:0000256" key="1">
    <source>
        <dbReference type="ARBA" id="ARBA00006295"/>
    </source>
</evidence>
<dbReference type="AlphaFoldDB" id="A0A9X2IUP8"/>
<protein>
    <submittedName>
        <fullName evidence="3">ParB/RepB/Spo0J family partition protein</fullName>
    </submittedName>
</protein>
<dbReference type="EMBL" id="JAMRYM010000140">
    <property type="protein sequence ID" value="MCM6764337.1"/>
    <property type="molecule type" value="Genomic_DNA"/>
</dbReference>
<dbReference type="SMART" id="SM00470">
    <property type="entry name" value="ParB"/>
    <property type="match status" value="1"/>
</dbReference>
<comment type="caution">
    <text evidence="3">The sequence shown here is derived from an EMBL/GenBank/DDBJ whole genome shotgun (WGS) entry which is preliminary data.</text>
</comment>
<evidence type="ECO:0000313" key="4">
    <source>
        <dbReference type="Proteomes" id="UP001155240"/>
    </source>
</evidence>
<dbReference type="NCBIfam" id="TIGR00180">
    <property type="entry name" value="parB_part"/>
    <property type="match status" value="1"/>
</dbReference>
<dbReference type="Gene3D" id="3.90.1530.10">
    <property type="entry name" value="Conserved hypothetical protein from pyrococcus furiosus pfu- 392566-001, ParB domain"/>
    <property type="match status" value="1"/>
</dbReference>
<dbReference type="InterPro" id="IPR003115">
    <property type="entry name" value="ParB_N"/>
</dbReference>
<dbReference type="Proteomes" id="UP001155240">
    <property type="component" value="Unassembled WGS sequence"/>
</dbReference>
<dbReference type="GO" id="GO:0005694">
    <property type="term" value="C:chromosome"/>
    <property type="evidence" value="ECO:0007669"/>
    <property type="project" value="TreeGrafter"/>
</dbReference>
<organism evidence="3 4">
    <name type="scientific">Rathayibacter rubneri</name>
    <dbReference type="NCBI Taxonomy" id="2950106"/>
    <lineage>
        <taxon>Bacteria</taxon>
        <taxon>Bacillati</taxon>
        <taxon>Actinomycetota</taxon>
        <taxon>Actinomycetes</taxon>
        <taxon>Micrococcales</taxon>
        <taxon>Microbacteriaceae</taxon>
        <taxon>Rathayibacter</taxon>
    </lineage>
</organism>
<name>A0A9X2IUP8_9MICO</name>
<dbReference type="GO" id="GO:0007059">
    <property type="term" value="P:chromosome segregation"/>
    <property type="evidence" value="ECO:0007669"/>
    <property type="project" value="TreeGrafter"/>
</dbReference>
<evidence type="ECO:0000313" key="3">
    <source>
        <dbReference type="EMBL" id="MCM6764337.1"/>
    </source>
</evidence>
<keyword evidence="4" id="KW-1185">Reference proteome</keyword>
<reference evidence="3" key="1">
    <citation type="submission" date="2022-06" db="EMBL/GenBank/DDBJ databases">
        <title>Whole genome shotgun sequencing (WGS) of Rathayibacter sp. ZW T2_19, isolated from stored onions (Allium cepa).</title>
        <authorList>
            <person name="Stoll D.A."/>
            <person name="Huch M."/>
        </authorList>
    </citation>
    <scope>NUCLEOTIDE SEQUENCE</scope>
    <source>
        <strain evidence="3">ZW T2_19</strain>
    </source>
</reference>
<comment type="similarity">
    <text evidence="1">Belongs to the ParB family.</text>
</comment>
<accession>A0A9X2IUP8</accession>
<dbReference type="InterPro" id="IPR036086">
    <property type="entry name" value="ParB/Sulfiredoxin_sf"/>
</dbReference>
<feature type="domain" description="ParB-like N-terminal" evidence="2">
    <location>
        <begin position="14"/>
        <end position="108"/>
    </location>
</feature>
<dbReference type="RefSeq" id="WP_251948272.1">
    <property type="nucleotide sequence ID" value="NZ_JAMRYM010000140.1"/>
</dbReference>
<dbReference type="SUPFAM" id="SSF109709">
    <property type="entry name" value="KorB DNA-binding domain-like"/>
    <property type="match status" value="1"/>
</dbReference>
<dbReference type="InterPro" id="IPR004437">
    <property type="entry name" value="ParB/RepB/Spo0J"/>
</dbReference>
<dbReference type="GO" id="GO:0003677">
    <property type="term" value="F:DNA binding"/>
    <property type="evidence" value="ECO:0007669"/>
    <property type="project" value="InterPro"/>
</dbReference>
<dbReference type="PANTHER" id="PTHR33375:SF1">
    <property type="entry name" value="CHROMOSOME-PARTITIONING PROTEIN PARB-RELATED"/>
    <property type="match status" value="1"/>
</dbReference>
<evidence type="ECO:0000259" key="2">
    <source>
        <dbReference type="SMART" id="SM00470"/>
    </source>
</evidence>